<dbReference type="InterPro" id="IPR013154">
    <property type="entry name" value="ADH-like_N"/>
</dbReference>
<sequence length="340" mass="35237">MKAISYAQTGGPEVLRLTERPIPDPGPGEIRVRVRVSGVNPTDWKSRQGVTTGGKMAFPEIVPNQDGAGIVDAIGPGVTGFEAGQRVWLWESAWQRPTGTAQEYTVLPVRNVVPLPDNASFDLGATLGVPALTAHRALTVTEGGPARLAPGALDGRAVLVAGGAGAVGHAAIELARWAGAEVVTTISSDEKATLARAAGAHHIVNYRTENAAEAIRKIFPGGADLVVEVAPAVNAELNEAVLAQGGTIAVYANNGGESLTQTIRPLMTLNARYQFLLLYTMSDTVKAHAIEDVTAAVAAGALRVGEEAGLPLHRFPLARTADAHAAVEAGAVGKVLIDIE</sequence>
<dbReference type="SUPFAM" id="SSF51735">
    <property type="entry name" value="NAD(P)-binding Rossmann-fold domains"/>
    <property type="match status" value="1"/>
</dbReference>
<comment type="caution">
    <text evidence="3">The sequence shown here is derived from an EMBL/GenBank/DDBJ whole genome shotgun (WGS) entry which is preliminary data.</text>
</comment>
<dbReference type="InterPro" id="IPR013149">
    <property type="entry name" value="ADH-like_C"/>
</dbReference>
<dbReference type="Pfam" id="PF00107">
    <property type="entry name" value="ADH_zinc_N"/>
    <property type="match status" value="1"/>
</dbReference>
<dbReference type="SUPFAM" id="SSF50129">
    <property type="entry name" value="GroES-like"/>
    <property type="match status" value="1"/>
</dbReference>
<accession>A0A6N7YZP4</accession>
<proteinExistence type="predicted"/>
<evidence type="ECO:0000259" key="2">
    <source>
        <dbReference type="SMART" id="SM00829"/>
    </source>
</evidence>
<dbReference type="OrthoDB" id="7355832at2"/>
<dbReference type="Proteomes" id="UP000440096">
    <property type="component" value="Unassembled WGS sequence"/>
</dbReference>
<evidence type="ECO:0000256" key="1">
    <source>
        <dbReference type="ARBA" id="ARBA00022857"/>
    </source>
</evidence>
<keyword evidence="1" id="KW-0521">NADP</keyword>
<feature type="domain" description="Enoyl reductase (ER)" evidence="2">
    <location>
        <begin position="10"/>
        <end position="337"/>
    </location>
</feature>
<dbReference type="EMBL" id="WMBA01000008">
    <property type="protein sequence ID" value="MTD53919.1"/>
    <property type="molecule type" value="Genomic_DNA"/>
</dbReference>
<keyword evidence="4" id="KW-1185">Reference proteome</keyword>
<dbReference type="Gene3D" id="3.40.50.720">
    <property type="entry name" value="NAD(P)-binding Rossmann-like Domain"/>
    <property type="match status" value="1"/>
</dbReference>
<dbReference type="InterPro" id="IPR051603">
    <property type="entry name" value="Zinc-ADH_QOR/CCCR"/>
</dbReference>
<reference evidence="3 4" key="1">
    <citation type="submission" date="2019-11" db="EMBL/GenBank/DDBJ databases">
        <title>Draft genome of Amycolatopsis RM579.</title>
        <authorList>
            <person name="Duangmal K."/>
            <person name="Mingma R."/>
        </authorList>
    </citation>
    <scope>NUCLEOTIDE SEQUENCE [LARGE SCALE GENOMIC DNA]</scope>
    <source>
        <strain evidence="3 4">RM579</strain>
    </source>
</reference>
<protein>
    <submittedName>
        <fullName evidence="3">Zinc-binding dehydrogenase</fullName>
    </submittedName>
</protein>
<dbReference type="Gene3D" id="3.90.180.10">
    <property type="entry name" value="Medium-chain alcohol dehydrogenases, catalytic domain"/>
    <property type="match status" value="1"/>
</dbReference>
<dbReference type="RefSeq" id="WP_154756150.1">
    <property type="nucleotide sequence ID" value="NZ_WMBA01000008.1"/>
</dbReference>
<dbReference type="SMART" id="SM00829">
    <property type="entry name" value="PKS_ER"/>
    <property type="match status" value="1"/>
</dbReference>
<dbReference type="Pfam" id="PF08240">
    <property type="entry name" value="ADH_N"/>
    <property type="match status" value="1"/>
</dbReference>
<organism evidence="3 4">
    <name type="scientific">Amycolatopsis pithecellobii</name>
    <dbReference type="NCBI Taxonomy" id="664692"/>
    <lineage>
        <taxon>Bacteria</taxon>
        <taxon>Bacillati</taxon>
        <taxon>Actinomycetota</taxon>
        <taxon>Actinomycetes</taxon>
        <taxon>Pseudonocardiales</taxon>
        <taxon>Pseudonocardiaceae</taxon>
        <taxon>Amycolatopsis</taxon>
    </lineage>
</organism>
<dbReference type="PANTHER" id="PTHR44154:SF1">
    <property type="entry name" value="QUINONE OXIDOREDUCTASE"/>
    <property type="match status" value="1"/>
</dbReference>
<dbReference type="AlphaFoldDB" id="A0A6N7YZP4"/>
<evidence type="ECO:0000313" key="3">
    <source>
        <dbReference type="EMBL" id="MTD53919.1"/>
    </source>
</evidence>
<dbReference type="InterPro" id="IPR011032">
    <property type="entry name" value="GroES-like_sf"/>
</dbReference>
<dbReference type="InterPro" id="IPR036291">
    <property type="entry name" value="NAD(P)-bd_dom_sf"/>
</dbReference>
<dbReference type="PANTHER" id="PTHR44154">
    <property type="entry name" value="QUINONE OXIDOREDUCTASE"/>
    <property type="match status" value="1"/>
</dbReference>
<dbReference type="GO" id="GO:0016491">
    <property type="term" value="F:oxidoreductase activity"/>
    <property type="evidence" value="ECO:0007669"/>
    <property type="project" value="InterPro"/>
</dbReference>
<dbReference type="InterPro" id="IPR020843">
    <property type="entry name" value="ER"/>
</dbReference>
<name>A0A6N7YZP4_9PSEU</name>
<gene>
    <name evidence="3" type="ORF">GKO32_07995</name>
</gene>
<dbReference type="CDD" id="cd08253">
    <property type="entry name" value="zeta_crystallin"/>
    <property type="match status" value="1"/>
</dbReference>
<evidence type="ECO:0000313" key="4">
    <source>
        <dbReference type="Proteomes" id="UP000440096"/>
    </source>
</evidence>